<dbReference type="OrthoDB" id="62952at2759"/>
<sequence length="215" mass="25336">MSSSRLQNLPQELRDQVYDKLALPDKSSMLKTCRSIHFEVSPLFYKEVIFRMQIGVYLVIYPGAPAIRPPPQPTQHKLQNLDMFWDLRGNRVISAGYVKSFQWISSIHRKRCRIFFAWDCPPAPYHYGTHLWKALRTLTEFETVEFRVRHRDYRRYLWCDPAETGLVESSRDDFRSMGPLYDALRIALEPTLGVAVLHGDEDGKDHRLTFHPRRQ</sequence>
<evidence type="ECO:0008006" key="3">
    <source>
        <dbReference type="Google" id="ProtNLM"/>
    </source>
</evidence>
<evidence type="ECO:0000313" key="2">
    <source>
        <dbReference type="Proteomes" id="UP000664534"/>
    </source>
</evidence>
<dbReference type="AlphaFoldDB" id="A0A8H3F4M3"/>
<proteinExistence type="predicted"/>
<dbReference type="Proteomes" id="UP000664534">
    <property type="component" value="Unassembled WGS sequence"/>
</dbReference>
<organism evidence="1 2">
    <name type="scientific">Imshaugia aleurites</name>
    <dbReference type="NCBI Taxonomy" id="172621"/>
    <lineage>
        <taxon>Eukaryota</taxon>
        <taxon>Fungi</taxon>
        <taxon>Dikarya</taxon>
        <taxon>Ascomycota</taxon>
        <taxon>Pezizomycotina</taxon>
        <taxon>Lecanoromycetes</taxon>
        <taxon>OSLEUM clade</taxon>
        <taxon>Lecanoromycetidae</taxon>
        <taxon>Lecanorales</taxon>
        <taxon>Lecanorineae</taxon>
        <taxon>Parmeliaceae</taxon>
        <taxon>Imshaugia</taxon>
    </lineage>
</organism>
<evidence type="ECO:0000313" key="1">
    <source>
        <dbReference type="EMBL" id="CAF9918432.1"/>
    </source>
</evidence>
<dbReference type="EMBL" id="CAJPDT010000020">
    <property type="protein sequence ID" value="CAF9918432.1"/>
    <property type="molecule type" value="Genomic_DNA"/>
</dbReference>
<protein>
    <recommendedName>
        <fullName evidence="3">F-box domain-containing protein</fullName>
    </recommendedName>
</protein>
<keyword evidence="2" id="KW-1185">Reference proteome</keyword>
<accession>A0A8H3F4M3</accession>
<name>A0A8H3F4M3_9LECA</name>
<gene>
    <name evidence="1" type="ORF">IMSHALPRED_004305</name>
</gene>
<reference evidence="1" key="1">
    <citation type="submission" date="2021-03" db="EMBL/GenBank/DDBJ databases">
        <authorList>
            <person name="Tagirdzhanova G."/>
        </authorList>
    </citation>
    <scope>NUCLEOTIDE SEQUENCE</scope>
</reference>
<comment type="caution">
    <text evidence="1">The sequence shown here is derived from an EMBL/GenBank/DDBJ whole genome shotgun (WGS) entry which is preliminary data.</text>
</comment>